<dbReference type="SMART" id="SM00175">
    <property type="entry name" value="RAB"/>
    <property type="match status" value="1"/>
</dbReference>
<proteinExistence type="predicted"/>
<evidence type="ECO:0000313" key="3">
    <source>
        <dbReference type="Proteomes" id="UP000265180"/>
    </source>
</evidence>
<dbReference type="InterPro" id="IPR027417">
    <property type="entry name" value="P-loop_NTPase"/>
</dbReference>
<dbReference type="InterPro" id="IPR040385">
    <property type="entry name" value="RABL6"/>
</dbReference>
<dbReference type="AlphaFoldDB" id="A0A3P9L6T3"/>
<reference evidence="2" key="3">
    <citation type="submission" date="2025-08" db="UniProtKB">
        <authorList>
            <consortium name="Ensembl"/>
        </authorList>
    </citation>
    <scope>IDENTIFICATION</scope>
    <source>
        <strain evidence="2">HNI</strain>
    </source>
</reference>
<name>A0A3P9L6T3_ORYLA</name>
<dbReference type="Pfam" id="PF08477">
    <property type="entry name" value="Roc"/>
    <property type="match status" value="1"/>
</dbReference>
<dbReference type="Proteomes" id="UP000265180">
    <property type="component" value="Chromosome 9"/>
</dbReference>
<dbReference type="PANTHER" id="PTHR14932:SF1">
    <property type="entry name" value="RAB-LIKE PROTEIN 6"/>
    <property type="match status" value="1"/>
</dbReference>
<dbReference type="SUPFAM" id="SSF52540">
    <property type="entry name" value="P-loop containing nucleoside triphosphate hydrolases"/>
    <property type="match status" value="1"/>
</dbReference>
<dbReference type="PANTHER" id="PTHR14932">
    <property type="entry name" value="RAS GTPASE-RELATED"/>
    <property type="match status" value="1"/>
</dbReference>
<feature type="compositionally biased region" description="Low complexity" evidence="1">
    <location>
        <begin position="345"/>
        <end position="365"/>
    </location>
</feature>
<reference evidence="2" key="4">
    <citation type="submission" date="2025-09" db="UniProtKB">
        <authorList>
            <consortium name="Ensembl"/>
        </authorList>
    </citation>
    <scope>IDENTIFICATION</scope>
    <source>
        <strain evidence="2">HNI</strain>
    </source>
</reference>
<dbReference type="GO" id="GO:0005525">
    <property type="term" value="F:GTP binding"/>
    <property type="evidence" value="ECO:0007669"/>
    <property type="project" value="InterPro"/>
</dbReference>
<organism evidence="2 3">
    <name type="scientific">Oryzias latipes</name>
    <name type="common">Japanese rice fish</name>
    <name type="synonym">Japanese killifish</name>
    <dbReference type="NCBI Taxonomy" id="8090"/>
    <lineage>
        <taxon>Eukaryota</taxon>
        <taxon>Metazoa</taxon>
        <taxon>Chordata</taxon>
        <taxon>Craniata</taxon>
        <taxon>Vertebrata</taxon>
        <taxon>Euteleostomi</taxon>
        <taxon>Actinopterygii</taxon>
        <taxon>Neopterygii</taxon>
        <taxon>Teleostei</taxon>
        <taxon>Neoteleostei</taxon>
        <taxon>Acanthomorphata</taxon>
        <taxon>Ovalentaria</taxon>
        <taxon>Atherinomorphae</taxon>
        <taxon>Beloniformes</taxon>
        <taxon>Adrianichthyidae</taxon>
        <taxon>Oryziinae</taxon>
        <taxon>Oryzias</taxon>
    </lineage>
</organism>
<reference evidence="2 3" key="2">
    <citation type="submission" date="2017-04" db="EMBL/GenBank/DDBJ databases">
        <title>CpG methylation of centromeres and impact of large insertions on vertebrate speciation.</title>
        <authorList>
            <person name="Ichikawa K."/>
            <person name="Yoshimura J."/>
            <person name="Morishita S."/>
        </authorList>
    </citation>
    <scope>NUCLEOTIDE SEQUENCE</scope>
    <source>
        <strain evidence="2 3">HNI</strain>
    </source>
</reference>
<feature type="compositionally biased region" description="Basic and acidic residues" evidence="1">
    <location>
        <begin position="609"/>
        <end position="618"/>
    </location>
</feature>
<protein>
    <submittedName>
        <fullName evidence="2">RAB, member RAS oncogene family like 6</fullName>
    </submittedName>
</protein>
<feature type="compositionally biased region" description="Basic and acidic residues" evidence="1">
    <location>
        <begin position="376"/>
        <end position="385"/>
    </location>
</feature>
<feature type="compositionally biased region" description="Low complexity" evidence="1">
    <location>
        <begin position="275"/>
        <end position="305"/>
    </location>
</feature>
<feature type="region of interest" description="Disordered" evidence="1">
    <location>
        <begin position="267"/>
        <end position="564"/>
    </location>
</feature>
<evidence type="ECO:0000256" key="1">
    <source>
        <dbReference type="SAM" id="MobiDB-lite"/>
    </source>
</evidence>
<dbReference type="Ensembl" id="ENSORLT00020024682.1">
    <property type="protein sequence ID" value="ENSORLP00020016413.1"/>
    <property type="gene ID" value="ENSORLG00020017557.1"/>
</dbReference>
<dbReference type="Gene3D" id="3.40.50.300">
    <property type="entry name" value="P-loop containing nucleotide triphosphate hydrolases"/>
    <property type="match status" value="1"/>
</dbReference>
<accession>A0A3P9L6T3</accession>
<sequence>MFSALKKLVGSEPGQLREKTIPAGLQSMNQSLQRRFAKGVQYNMKIVIRGDRNTGKSTLWHRLQGKKFVEEYIPTQEIQVTSIHWNYKTTDDVVKVEVWDVVFPGCTHDDVLFQSDEVALDAEFLDVYKNCNGVIMMFDITKQTFSYIMRELPKVPTHVPVCVLGNHRDMGEHRVILPDDIRDLIAGLNRPMGSSYIHYAESSMRNGFGLKYLHRFFNIPFLQLQRETLLRQLETNQLDMDATLEELSVQQETEDQNYDIFLENLESRSKGFGSPGPANGQSPSSGSQSPIIPPSGASTGSSSPNTPQPPVPAQMLPQSMKPSAQSPECQQSAAQKRGFMSRWFGSAPADTPAPTAEEPPAASGPVKVQSVDDFVPDERLDRSFLEDSLPSKSKRPPPTSAPAMDSDSDGEGRGNPMVSGFLDELDPDDNEPTQPRASKPPPSKHVTLTSDEEGGEEAAPIITQDQDVDSEPELKVAAPPLTKPKAGSKPTERTGHAPVFLTLTPAAVEQPARPQNKKKGPSRAEDSDTDPEPPVAQQMLSFVMDDPDFESEASDTPKIVKTFPLRDDLLSDLSDEDIPAVTAPEPLKPTVISFKPKDDTDLFGLGIREEAPAAKDSSEELEGEPLWKKSAVKSTEEKDKRKKKSRSKKSEVDELEDFLGGGEGLVKRDDGDYEEL</sequence>
<feature type="compositionally biased region" description="Polar residues" evidence="1">
    <location>
        <begin position="316"/>
        <end position="334"/>
    </location>
</feature>
<feature type="region of interest" description="Disordered" evidence="1">
    <location>
        <begin position="609"/>
        <end position="676"/>
    </location>
</feature>
<evidence type="ECO:0000313" key="2">
    <source>
        <dbReference type="Ensembl" id="ENSORLP00020016413.1"/>
    </source>
</evidence>
<reference key="1">
    <citation type="journal article" date="2007" name="Nature">
        <title>The medaka draft genome and insights into vertebrate genome evolution.</title>
        <authorList>
            <person name="Kasahara M."/>
            <person name="Naruse K."/>
            <person name="Sasaki S."/>
            <person name="Nakatani Y."/>
            <person name="Qu W."/>
            <person name="Ahsan B."/>
            <person name="Yamada T."/>
            <person name="Nagayasu Y."/>
            <person name="Doi K."/>
            <person name="Kasai Y."/>
            <person name="Jindo T."/>
            <person name="Kobayashi D."/>
            <person name="Shimada A."/>
            <person name="Toyoda A."/>
            <person name="Kuroki Y."/>
            <person name="Fujiyama A."/>
            <person name="Sasaki T."/>
            <person name="Shimizu A."/>
            <person name="Asakawa S."/>
            <person name="Shimizu N."/>
            <person name="Hashimoto S."/>
            <person name="Yang J."/>
            <person name="Lee Y."/>
            <person name="Matsushima K."/>
            <person name="Sugano S."/>
            <person name="Sakaizumi M."/>
            <person name="Narita T."/>
            <person name="Ohishi K."/>
            <person name="Haga S."/>
            <person name="Ohta F."/>
            <person name="Nomoto H."/>
            <person name="Nogata K."/>
            <person name="Morishita T."/>
            <person name="Endo T."/>
            <person name="Shin-I T."/>
            <person name="Takeda H."/>
            <person name="Morishita S."/>
            <person name="Kohara Y."/>
        </authorList>
    </citation>
    <scope>NUCLEOTIDE SEQUENCE [LARGE SCALE GENOMIC DNA]</scope>
    <source>
        <strain>Hd-rR</strain>
    </source>
</reference>